<dbReference type="CDD" id="cd01318">
    <property type="entry name" value="DHOase_IIb"/>
    <property type="match status" value="1"/>
</dbReference>
<accession>A0ABV7L8V0</accession>
<keyword evidence="5 9" id="KW-0378">Hydrolase</keyword>
<feature type="domain" description="Amidohydrolase-related" evidence="7">
    <location>
        <begin position="231"/>
        <end position="420"/>
    </location>
</feature>
<dbReference type="NCBIfam" id="NF006559">
    <property type="entry name" value="PRK09060.1"/>
    <property type="match status" value="1"/>
</dbReference>
<feature type="domain" description="Dihydroorotase catalytic" evidence="8">
    <location>
        <begin position="53"/>
        <end position="99"/>
    </location>
</feature>
<comment type="cofactor">
    <cofactor evidence="1">
        <name>Zn(2+)</name>
        <dbReference type="ChEBI" id="CHEBI:29105"/>
    </cofactor>
</comment>
<comment type="similarity">
    <text evidence="3">Belongs to the metallo-dependent hydrolases superfamily. DHOase family. Class I DHOase subfamily.</text>
</comment>
<proteinExistence type="inferred from homology"/>
<dbReference type="EC" id="3.5.2.3" evidence="9"/>
<dbReference type="RefSeq" id="WP_379906335.1">
    <property type="nucleotide sequence ID" value="NZ_JBHRTR010000050.1"/>
</dbReference>
<dbReference type="Pfam" id="PF01979">
    <property type="entry name" value="Amidohydro_1"/>
    <property type="match status" value="1"/>
</dbReference>
<dbReference type="GO" id="GO:0004151">
    <property type="term" value="F:dihydroorotase activity"/>
    <property type="evidence" value="ECO:0007669"/>
    <property type="project" value="UniProtKB-EC"/>
</dbReference>
<evidence type="ECO:0000256" key="5">
    <source>
        <dbReference type="ARBA" id="ARBA00022801"/>
    </source>
</evidence>
<dbReference type="InterPro" id="IPR050138">
    <property type="entry name" value="DHOase/Allantoinase_Hydrolase"/>
</dbReference>
<gene>
    <name evidence="9" type="ORF">ACFOGJ_26755</name>
</gene>
<dbReference type="PANTHER" id="PTHR43668:SF4">
    <property type="entry name" value="ALLANTOINASE"/>
    <property type="match status" value="1"/>
</dbReference>
<evidence type="ECO:0000259" key="8">
    <source>
        <dbReference type="Pfam" id="PF12890"/>
    </source>
</evidence>
<organism evidence="9 10">
    <name type="scientific">Marinibaculum pumilum</name>
    <dbReference type="NCBI Taxonomy" id="1766165"/>
    <lineage>
        <taxon>Bacteria</taxon>
        <taxon>Pseudomonadati</taxon>
        <taxon>Pseudomonadota</taxon>
        <taxon>Alphaproteobacteria</taxon>
        <taxon>Rhodospirillales</taxon>
        <taxon>Rhodospirillaceae</taxon>
        <taxon>Marinibaculum</taxon>
    </lineage>
</organism>
<dbReference type="NCBIfam" id="TIGR00857">
    <property type="entry name" value="pyrC_multi"/>
    <property type="match status" value="1"/>
</dbReference>
<dbReference type="SUPFAM" id="SSF51338">
    <property type="entry name" value="Composite domain of metallo-dependent hydrolases"/>
    <property type="match status" value="1"/>
</dbReference>
<dbReference type="PANTHER" id="PTHR43668">
    <property type="entry name" value="ALLANTOINASE"/>
    <property type="match status" value="1"/>
</dbReference>
<dbReference type="PROSITE" id="PS00483">
    <property type="entry name" value="DIHYDROOROTASE_2"/>
    <property type="match status" value="1"/>
</dbReference>
<keyword evidence="10" id="KW-1185">Reference proteome</keyword>
<evidence type="ECO:0000256" key="1">
    <source>
        <dbReference type="ARBA" id="ARBA00001947"/>
    </source>
</evidence>
<evidence type="ECO:0000256" key="2">
    <source>
        <dbReference type="ARBA" id="ARBA00002368"/>
    </source>
</evidence>
<keyword evidence="4" id="KW-0479">Metal-binding</keyword>
<evidence type="ECO:0000313" key="9">
    <source>
        <dbReference type="EMBL" id="MFC3230874.1"/>
    </source>
</evidence>
<protein>
    <submittedName>
        <fullName evidence="9">Dihydroorotase</fullName>
        <ecNumber evidence="9">3.5.2.3</ecNumber>
    </submittedName>
</protein>
<dbReference type="InterPro" id="IPR002195">
    <property type="entry name" value="Dihydroorotase_CS"/>
</dbReference>
<dbReference type="Pfam" id="PF12890">
    <property type="entry name" value="DHOase"/>
    <property type="match status" value="1"/>
</dbReference>
<evidence type="ECO:0000313" key="10">
    <source>
        <dbReference type="Proteomes" id="UP001595528"/>
    </source>
</evidence>
<dbReference type="InterPro" id="IPR006680">
    <property type="entry name" value="Amidohydro-rel"/>
</dbReference>
<dbReference type="Proteomes" id="UP001595528">
    <property type="component" value="Unassembled WGS sequence"/>
</dbReference>
<evidence type="ECO:0000256" key="4">
    <source>
        <dbReference type="ARBA" id="ARBA00022723"/>
    </source>
</evidence>
<keyword evidence="6" id="KW-0665">Pyrimidine biosynthesis</keyword>
<evidence type="ECO:0000259" key="7">
    <source>
        <dbReference type="Pfam" id="PF01979"/>
    </source>
</evidence>
<dbReference type="Gene3D" id="3.20.20.140">
    <property type="entry name" value="Metal-dependent hydrolases"/>
    <property type="match status" value="1"/>
</dbReference>
<dbReference type="SUPFAM" id="SSF51556">
    <property type="entry name" value="Metallo-dependent hydrolases"/>
    <property type="match status" value="1"/>
</dbReference>
<sequence>MPDFDLLLTDGEIVTPSGRGPAAIGIRDGRIAAIGDLGGAAAAERISVSGLTVLPGVIDSQVHFREPGATHKEDLESGTRAAAMGGVTAVFEMPNTAPQTVDAAAIQDKLDRAAGRAHVDHAFFVGATGGNADLLGALERLPGVCGVKIFMGSSTGGLLLPDDGGLARALRSGVRRIAIHAEDDLRLTARKDLAEAGRPETHPVWRDEETAIRATRRILHLASAAGRRIHVLHITTAQEMALLAEFKDLATVEVTPQHLTLAAPDCYAELGTHAQMNPPIRDAHHRAALWQAVADGVVDVIGSDHAPHTAEEKAKDYPATPSGMPGVQTLVPLMLNHVAAGRLSLERFVDLTSAGPQRIYGIAGKGRIAVGYDADFTIVDLGAKRRIEQDWLASRCGWSPFAGMNVSGWPVMTVIRGQVVMRDDELLAPGLGRPCRFVETLPTRPL</sequence>
<evidence type="ECO:0000256" key="3">
    <source>
        <dbReference type="ARBA" id="ARBA00010286"/>
    </source>
</evidence>
<dbReference type="Gene3D" id="2.30.40.10">
    <property type="entry name" value="Urease, subunit C, domain 1"/>
    <property type="match status" value="1"/>
</dbReference>
<dbReference type="InterPro" id="IPR011059">
    <property type="entry name" value="Metal-dep_hydrolase_composite"/>
</dbReference>
<comment type="caution">
    <text evidence="9">The sequence shown here is derived from an EMBL/GenBank/DDBJ whole genome shotgun (WGS) entry which is preliminary data.</text>
</comment>
<comment type="function">
    <text evidence="2">Catalyzes the reversible cyclization of carbamoyl aspartate to dihydroorotate.</text>
</comment>
<dbReference type="InterPro" id="IPR024403">
    <property type="entry name" value="DHOase_cat"/>
</dbReference>
<dbReference type="EMBL" id="JBHRTR010000050">
    <property type="protein sequence ID" value="MFC3230874.1"/>
    <property type="molecule type" value="Genomic_DNA"/>
</dbReference>
<name>A0ABV7L8V0_9PROT</name>
<reference evidence="10" key="1">
    <citation type="journal article" date="2019" name="Int. J. Syst. Evol. Microbiol.">
        <title>The Global Catalogue of Microorganisms (GCM) 10K type strain sequencing project: providing services to taxonomists for standard genome sequencing and annotation.</title>
        <authorList>
            <consortium name="The Broad Institute Genomics Platform"/>
            <consortium name="The Broad Institute Genome Sequencing Center for Infectious Disease"/>
            <person name="Wu L."/>
            <person name="Ma J."/>
        </authorList>
    </citation>
    <scope>NUCLEOTIDE SEQUENCE [LARGE SCALE GENOMIC DNA]</scope>
    <source>
        <strain evidence="10">KCTC 42964</strain>
    </source>
</reference>
<dbReference type="InterPro" id="IPR032466">
    <property type="entry name" value="Metal_Hydrolase"/>
</dbReference>
<evidence type="ECO:0000256" key="6">
    <source>
        <dbReference type="ARBA" id="ARBA00022975"/>
    </source>
</evidence>